<dbReference type="EMBL" id="MZGV01000020">
    <property type="protein sequence ID" value="OPJ61650.1"/>
    <property type="molecule type" value="Genomic_DNA"/>
</dbReference>
<evidence type="ECO:0000313" key="2">
    <source>
        <dbReference type="EMBL" id="OPJ61650.1"/>
    </source>
</evidence>
<name>A0A1V4IPA3_9CLOT</name>
<keyword evidence="3" id="KW-1185">Reference proteome</keyword>
<dbReference type="Gene3D" id="3.90.550.10">
    <property type="entry name" value="Spore Coat Polysaccharide Biosynthesis Protein SpsA, Chain A"/>
    <property type="match status" value="1"/>
</dbReference>
<sequence>MFFTFGVITYNQQKYVLETLESIKYQIKIYGKNMRFNLVVSDDASKDLTLVYVKKWLALNPDLFENVKILSSKSNIGTVNNYHRLLDHVETEDFKVIAGDDLFSNNNLFSYVSLLKKYDLVSYFPLYLQQGRIYYDDNRLVRFIYGMDKNYKYYLDEIKKGSLFHTPSTFFKNCLYTDSCREFVSEFYLFEDDPRWYKFLKDNLNLNIKFLLNPLILYRMHDESVCHGLPKKNKTADIFTSDLIKLKKRYYDDENGILMKLYLKCDIFSFKISNPLLKPINYIRRIELIKRKQSRNVKKSMAEAKSILKNQCRSSKEYYNEICKKVNEAINRFEK</sequence>
<dbReference type="AlphaFoldDB" id="A0A1V4IPA3"/>
<dbReference type="SUPFAM" id="SSF53448">
    <property type="entry name" value="Nucleotide-diphospho-sugar transferases"/>
    <property type="match status" value="1"/>
</dbReference>
<gene>
    <name evidence="2" type="ORF">CLORY_21500</name>
</gene>
<proteinExistence type="predicted"/>
<comment type="caution">
    <text evidence="2">The sequence shown here is derived from an EMBL/GenBank/DDBJ whole genome shotgun (WGS) entry which is preliminary data.</text>
</comment>
<evidence type="ECO:0000259" key="1">
    <source>
        <dbReference type="Pfam" id="PF00535"/>
    </source>
</evidence>
<dbReference type="Proteomes" id="UP000190080">
    <property type="component" value="Unassembled WGS sequence"/>
</dbReference>
<keyword evidence="2" id="KW-0808">Transferase</keyword>
<protein>
    <submittedName>
        <fullName evidence="2">Glycosyl transferase family 2</fullName>
    </submittedName>
</protein>
<accession>A0A1V4IPA3</accession>
<dbReference type="GO" id="GO:0016740">
    <property type="term" value="F:transferase activity"/>
    <property type="evidence" value="ECO:0007669"/>
    <property type="project" value="UniProtKB-KW"/>
</dbReference>
<dbReference type="RefSeq" id="WP_169911589.1">
    <property type="nucleotide sequence ID" value="NZ_MZGV01000020.1"/>
</dbReference>
<feature type="domain" description="Glycosyltransferase 2-like" evidence="1">
    <location>
        <begin position="6"/>
        <end position="136"/>
    </location>
</feature>
<dbReference type="STRING" id="1450648.CLORY_21500"/>
<evidence type="ECO:0000313" key="3">
    <source>
        <dbReference type="Proteomes" id="UP000190080"/>
    </source>
</evidence>
<dbReference type="Pfam" id="PF00535">
    <property type="entry name" value="Glycos_transf_2"/>
    <property type="match status" value="1"/>
</dbReference>
<dbReference type="InterPro" id="IPR001173">
    <property type="entry name" value="Glyco_trans_2-like"/>
</dbReference>
<dbReference type="InterPro" id="IPR029044">
    <property type="entry name" value="Nucleotide-diphossugar_trans"/>
</dbReference>
<organism evidence="2 3">
    <name type="scientific">Clostridium oryzae</name>
    <dbReference type="NCBI Taxonomy" id="1450648"/>
    <lineage>
        <taxon>Bacteria</taxon>
        <taxon>Bacillati</taxon>
        <taxon>Bacillota</taxon>
        <taxon>Clostridia</taxon>
        <taxon>Eubacteriales</taxon>
        <taxon>Clostridiaceae</taxon>
        <taxon>Clostridium</taxon>
    </lineage>
</organism>
<reference evidence="2 3" key="1">
    <citation type="submission" date="2017-03" db="EMBL/GenBank/DDBJ databases">
        <title>Genome sequence of Clostridium oryzae DSM 28571.</title>
        <authorList>
            <person name="Poehlein A."/>
            <person name="Daniel R."/>
        </authorList>
    </citation>
    <scope>NUCLEOTIDE SEQUENCE [LARGE SCALE GENOMIC DNA]</scope>
    <source>
        <strain evidence="2 3">DSM 28571</strain>
    </source>
</reference>